<dbReference type="OrthoDB" id="10060449at2759"/>
<comment type="cofactor">
    <cofactor evidence="1">
        <name>[4Fe-4S] cluster</name>
        <dbReference type="ChEBI" id="CHEBI:49883"/>
    </cofactor>
</comment>
<dbReference type="Proteomes" id="UP000054937">
    <property type="component" value="Unassembled WGS sequence"/>
</dbReference>
<evidence type="ECO:0000259" key="2">
    <source>
        <dbReference type="Pfam" id="PF03104"/>
    </source>
</evidence>
<keyword evidence="1" id="KW-0862">Zinc</keyword>
<keyword evidence="1" id="KW-0235">DNA replication</keyword>
<keyword evidence="1" id="KW-0411">Iron-sulfur</keyword>
<keyword evidence="1" id="KW-0239">DNA-directed DNA polymerase</keyword>
<dbReference type="InterPro" id="IPR012337">
    <property type="entry name" value="RNaseH-like_sf"/>
</dbReference>
<comment type="catalytic activity">
    <reaction evidence="1">
        <text>DNA(n) + a 2'-deoxyribonucleoside 5'-triphosphate = DNA(n+1) + diphosphate</text>
        <dbReference type="Rhea" id="RHEA:22508"/>
        <dbReference type="Rhea" id="RHEA-COMP:17339"/>
        <dbReference type="Rhea" id="RHEA-COMP:17340"/>
        <dbReference type="ChEBI" id="CHEBI:33019"/>
        <dbReference type="ChEBI" id="CHEBI:61560"/>
        <dbReference type="ChEBI" id="CHEBI:173112"/>
        <dbReference type="EC" id="2.7.7.7"/>
    </reaction>
</comment>
<dbReference type="InterPro" id="IPR006133">
    <property type="entry name" value="DNA-dir_DNA_pol_B_exonuc"/>
</dbReference>
<keyword evidence="1" id="KW-0238">DNA-binding</keyword>
<dbReference type="AlphaFoldDB" id="A0A0V0QSY5"/>
<comment type="subcellular location">
    <subcellularLocation>
        <location evidence="1">Nucleus</location>
    </subcellularLocation>
</comment>
<sequence>MREYDVPYHIRVCIDKDVRASFWYRINFSNGFVDEIQQMSEITERPELKYLAYDIETSKQPSKFPDATIDCIMMISLMYEGEAFLITNRAYCGQDVEGFEYAPKPDFES</sequence>
<evidence type="ECO:0000313" key="3">
    <source>
        <dbReference type="EMBL" id="KRX05088.1"/>
    </source>
</evidence>
<dbReference type="Gene3D" id="3.30.342.10">
    <property type="entry name" value="DNA Polymerase, chain B, domain 1"/>
    <property type="match status" value="1"/>
</dbReference>
<comment type="caution">
    <text evidence="3">The sequence shown here is derived from an EMBL/GenBank/DDBJ whole genome shotgun (WGS) entry which is preliminary data.</text>
</comment>
<dbReference type="Gene3D" id="3.30.420.10">
    <property type="entry name" value="Ribonuclease H-like superfamily/Ribonuclease H"/>
    <property type="match status" value="1"/>
</dbReference>
<feature type="domain" description="DNA-directed DNA polymerase family B exonuclease" evidence="2">
    <location>
        <begin position="2"/>
        <end position="108"/>
    </location>
</feature>
<dbReference type="GO" id="GO:0008622">
    <property type="term" value="C:epsilon DNA polymerase complex"/>
    <property type="evidence" value="ECO:0007669"/>
    <property type="project" value="InterPro"/>
</dbReference>
<keyword evidence="1" id="KW-0479">Metal-binding</keyword>
<dbReference type="GO" id="GO:0045004">
    <property type="term" value="P:DNA replication proofreading"/>
    <property type="evidence" value="ECO:0007669"/>
    <property type="project" value="TreeGrafter"/>
</dbReference>
<keyword evidence="1" id="KW-0408">Iron</keyword>
<name>A0A0V0QSY5_PSEPJ</name>
<dbReference type="EC" id="2.7.7.7" evidence="1"/>
<dbReference type="GO" id="GO:0006297">
    <property type="term" value="P:nucleotide-excision repair, DNA gap filling"/>
    <property type="evidence" value="ECO:0007669"/>
    <property type="project" value="TreeGrafter"/>
</dbReference>
<evidence type="ECO:0000256" key="1">
    <source>
        <dbReference type="RuleBase" id="RU365029"/>
    </source>
</evidence>
<dbReference type="GO" id="GO:0003887">
    <property type="term" value="F:DNA-directed DNA polymerase activity"/>
    <property type="evidence" value="ECO:0007669"/>
    <property type="project" value="UniProtKB-KW"/>
</dbReference>
<keyword evidence="1" id="KW-0548">Nucleotidyltransferase</keyword>
<dbReference type="InterPro" id="IPR029703">
    <property type="entry name" value="POL2"/>
</dbReference>
<dbReference type="EMBL" id="LDAU01000110">
    <property type="protein sequence ID" value="KRX05088.1"/>
    <property type="molecule type" value="Genomic_DNA"/>
</dbReference>
<dbReference type="GO" id="GO:0006287">
    <property type="term" value="P:base-excision repair, gap-filling"/>
    <property type="evidence" value="ECO:0007669"/>
    <property type="project" value="TreeGrafter"/>
</dbReference>
<dbReference type="InterPro" id="IPR036397">
    <property type="entry name" value="RNaseH_sf"/>
</dbReference>
<keyword evidence="1" id="KW-0863">Zinc-finger</keyword>
<comment type="function">
    <text evidence="1">DNA polymerase II participates in chromosomal DNA replication.</text>
</comment>
<accession>A0A0V0QSY5</accession>
<dbReference type="PANTHER" id="PTHR10670">
    <property type="entry name" value="DNA POLYMERASE EPSILON CATALYTIC SUBUNIT A"/>
    <property type="match status" value="1"/>
</dbReference>
<gene>
    <name evidence="3" type="ORF">PPERSA_06722</name>
</gene>
<proteinExistence type="inferred from homology"/>
<keyword evidence="1" id="KW-0539">Nucleus</keyword>
<protein>
    <recommendedName>
        <fullName evidence="1">DNA polymerase epsilon catalytic subunit</fullName>
        <ecNumber evidence="1">2.7.7.7</ecNumber>
    </recommendedName>
</protein>
<dbReference type="SUPFAM" id="SSF53098">
    <property type="entry name" value="Ribonuclease H-like"/>
    <property type="match status" value="1"/>
</dbReference>
<dbReference type="PANTHER" id="PTHR10670:SF0">
    <property type="entry name" value="DNA POLYMERASE EPSILON CATALYTIC SUBUNIT A"/>
    <property type="match status" value="1"/>
</dbReference>
<dbReference type="GO" id="GO:0006272">
    <property type="term" value="P:leading strand elongation"/>
    <property type="evidence" value="ECO:0007669"/>
    <property type="project" value="TreeGrafter"/>
</dbReference>
<comment type="similarity">
    <text evidence="1">Belongs to the DNA polymerase type-B family.</text>
</comment>
<dbReference type="GO" id="GO:0003677">
    <property type="term" value="F:DNA binding"/>
    <property type="evidence" value="ECO:0007669"/>
    <property type="project" value="UniProtKB-KW"/>
</dbReference>
<dbReference type="GO" id="GO:0008310">
    <property type="term" value="F:single-stranded DNA 3'-5' DNA exonuclease activity"/>
    <property type="evidence" value="ECO:0007669"/>
    <property type="project" value="TreeGrafter"/>
</dbReference>
<dbReference type="GO" id="GO:0051539">
    <property type="term" value="F:4 iron, 4 sulfur cluster binding"/>
    <property type="evidence" value="ECO:0007669"/>
    <property type="project" value="UniProtKB-KW"/>
</dbReference>
<reference evidence="3 4" key="1">
    <citation type="journal article" date="2015" name="Sci. Rep.">
        <title>Genome of the facultative scuticociliatosis pathogen Pseudocohnilembus persalinus provides insight into its virulence through horizontal gene transfer.</title>
        <authorList>
            <person name="Xiong J."/>
            <person name="Wang G."/>
            <person name="Cheng J."/>
            <person name="Tian M."/>
            <person name="Pan X."/>
            <person name="Warren A."/>
            <person name="Jiang C."/>
            <person name="Yuan D."/>
            <person name="Miao W."/>
        </authorList>
    </citation>
    <scope>NUCLEOTIDE SEQUENCE [LARGE SCALE GENOMIC DNA]</scope>
    <source>
        <strain evidence="3">36N120E</strain>
    </source>
</reference>
<evidence type="ECO:0000313" key="4">
    <source>
        <dbReference type="Proteomes" id="UP000054937"/>
    </source>
</evidence>
<dbReference type="Pfam" id="PF03104">
    <property type="entry name" value="DNA_pol_B_exo1"/>
    <property type="match status" value="1"/>
</dbReference>
<keyword evidence="1" id="KW-0004">4Fe-4S</keyword>
<dbReference type="InParanoid" id="A0A0V0QSY5"/>
<keyword evidence="4" id="KW-1185">Reference proteome</keyword>
<dbReference type="GO" id="GO:0000278">
    <property type="term" value="P:mitotic cell cycle"/>
    <property type="evidence" value="ECO:0007669"/>
    <property type="project" value="TreeGrafter"/>
</dbReference>
<keyword evidence="1" id="KW-0808">Transferase</keyword>
<organism evidence="3 4">
    <name type="scientific">Pseudocohnilembus persalinus</name>
    <name type="common">Ciliate</name>
    <dbReference type="NCBI Taxonomy" id="266149"/>
    <lineage>
        <taxon>Eukaryota</taxon>
        <taxon>Sar</taxon>
        <taxon>Alveolata</taxon>
        <taxon>Ciliophora</taxon>
        <taxon>Intramacronucleata</taxon>
        <taxon>Oligohymenophorea</taxon>
        <taxon>Scuticociliatia</taxon>
        <taxon>Philasterida</taxon>
        <taxon>Pseudocohnilembidae</taxon>
        <taxon>Pseudocohnilembus</taxon>
    </lineage>
</organism>
<dbReference type="GO" id="GO:0008270">
    <property type="term" value="F:zinc ion binding"/>
    <property type="evidence" value="ECO:0007669"/>
    <property type="project" value="UniProtKB-KW"/>
</dbReference>